<comment type="similarity">
    <text evidence="1">Belongs to the cytochrome P450 family.</text>
</comment>
<dbReference type="InterPro" id="IPR001128">
    <property type="entry name" value="Cyt_P450"/>
</dbReference>
<dbReference type="SUPFAM" id="SSF48264">
    <property type="entry name" value="Cytochrome P450"/>
    <property type="match status" value="1"/>
</dbReference>
<dbReference type="PANTHER" id="PTHR47955:SF14">
    <property type="entry name" value="OS01G0543600 PROTEIN"/>
    <property type="match status" value="1"/>
</dbReference>
<dbReference type="InterPro" id="IPR002401">
    <property type="entry name" value="Cyt_P450_E_grp-I"/>
</dbReference>
<keyword evidence="5" id="KW-0812">Transmembrane</keyword>
<keyword evidence="4" id="KW-0349">Heme</keyword>
<comment type="cofactor">
    <cofactor evidence="4">
        <name>heme</name>
        <dbReference type="ChEBI" id="CHEBI:30413"/>
    </cofactor>
</comment>
<dbReference type="GO" id="GO:0020037">
    <property type="term" value="F:heme binding"/>
    <property type="evidence" value="ECO:0007669"/>
    <property type="project" value="InterPro"/>
</dbReference>
<reference evidence="6 7" key="1">
    <citation type="journal article" date="2016" name="Sci. Rep.">
        <title>The Dendrobium catenatum Lindl. genome sequence provides insights into polysaccharide synthase, floral development and adaptive evolution.</title>
        <authorList>
            <person name="Zhang G.Q."/>
            <person name="Xu Q."/>
            <person name="Bian C."/>
            <person name="Tsai W.C."/>
            <person name="Yeh C.M."/>
            <person name="Liu K.W."/>
            <person name="Yoshida K."/>
            <person name="Zhang L.S."/>
            <person name="Chang S.B."/>
            <person name="Chen F."/>
            <person name="Shi Y."/>
            <person name="Su Y.Y."/>
            <person name="Zhang Y.Q."/>
            <person name="Chen L.J."/>
            <person name="Yin Y."/>
            <person name="Lin M."/>
            <person name="Huang H."/>
            <person name="Deng H."/>
            <person name="Wang Z.W."/>
            <person name="Zhu S.L."/>
            <person name="Zhao X."/>
            <person name="Deng C."/>
            <person name="Niu S.C."/>
            <person name="Huang J."/>
            <person name="Wang M."/>
            <person name="Liu G.H."/>
            <person name="Yang H.J."/>
            <person name="Xiao X.J."/>
            <person name="Hsiao Y.Y."/>
            <person name="Wu W.L."/>
            <person name="Chen Y.Y."/>
            <person name="Mitsuda N."/>
            <person name="Ohme-Takagi M."/>
            <person name="Luo Y.B."/>
            <person name="Van de Peer Y."/>
            <person name="Liu Z.J."/>
        </authorList>
    </citation>
    <scope>NUCLEOTIDE SEQUENCE [LARGE SCALE GENOMIC DNA]</scope>
    <source>
        <tissue evidence="6">The whole plant</tissue>
    </source>
</reference>
<sequence length="986" mass="110644">MILKAILDSLRILVLLRRSDVADGGSWFGFPTSVFNLHSPLRVILNFLQFFIGKVLALNYPSGNPGANFCLMYVNWSLGFLWYMNFLDSINWPIDVESVVFALSIFFGSSKGSAHGSTMLRTLLVDACNDEGTTSSTPGAWGAPPSNTAVSLKGLAGSIISSSTSHSFRDVLAGPSSSNLLVISFTKSTVKVEMIKGDDPTANILIVNSLLEEDNRDLQSLNNIPTDLATLQVNGGINDSEHEPNSKDVEENFDVMEEEEIGSIDIFLPMEFEMIKGDDPTANILIVNSLLEEDNRDLQSLNNIPTDLATLQVNGGINDSEHEPNSKDVEENFDVMEEGEIGSIDIFLPMECLKDSTINSVWAVLVVFSGVVAEGLDLTSFIMSTFVDIAYNVLIRLGKCSISEFIDFGRMNLFTGFFLTLPLLVLARWFFTLKCNHLWGFLGFIPCILINTVAAPNRDVVVDAVGLDRTMFIYALCWIYVSHFMVNDMLIMGPTLLVALLLITMFVLLAGRSKRKSISKKIPLIPSPPGLPFIGNLHQIILLPHRSLFELSKKHGPLMLLQLGSIPTLVVSSPSTTREIMRTHDLVFASWPSLKASRILLYNNNDMGLAPYGEYWRQTRKICVTNLLSIKMIQSFSLMRMEEVSLMIERISRMASANNGVVCVSEILNKLTRDVLCKSVLGSSLSEERRKLLCELIRMNSIFFGKFFLEDYFPQLRWLDVLFGLERELIRHSKKWDALLGEFVEEHVSQLAEGSTYFIDVLLQLQKDPSMPLVLTNEKIKALLLDMIVAGTETSLALLDWCMVELIRNPMVMEKVQSEVRRIAHGEEIVREEYLGKLSYMKAVIKEVLRLHPPASLLLPRVSLQDCQIQEYNIPKKTRVLINAWAIGRDEDYWKDPQEFKPERFLGDDVDYKGNDFHYIPFGASRRICPGIQFAISIIELALANLVYRFNWKLPSGISCDGMDMEDGAGLTTPRKEKLYLVPLAI</sequence>
<dbReference type="PRINTS" id="PR00385">
    <property type="entry name" value="P450"/>
</dbReference>
<evidence type="ECO:0000313" key="6">
    <source>
        <dbReference type="EMBL" id="PKU74115.1"/>
    </source>
</evidence>
<keyword evidence="5" id="KW-0472">Membrane</keyword>
<feature type="binding site" description="axial binding residue" evidence="4">
    <location>
        <position position="929"/>
    </location>
    <ligand>
        <name>heme</name>
        <dbReference type="ChEBI" id="CHEBI:30413"/>
    </ligand>
    <ligandPart>
        <name>Fe</name>
        <dbReference type="ChEBI" id="CHEBI:18248"/>
    </ligandPart>
</feature>
<evidence type="ECO:0000256" key="3">
    <source>
        <dbReference type="ARBA" id="ARBA00023004"/>
    </source>
</evidence>
<evidence type="ECO:0000256" key="4">
    <source>
        <dbReference type="PIRSR" id="PIRSR602401-1"/>
    </source>
</evidence>
<dbReference type="CDD" id="cd11072">
    <property type="entry name" value="CYP71-like"/>
    <property type="match status" value="1"/>
</dbReference>
<evidence type="ECO:0000256" key="1">
    <source>
        <dbReference type="ARBA" id="ARBA00010617"/>
    </source>
</evidence>
<feature type="transmembrane region" description="Helical" evidence="5">
    <location>
        <begin position="491"/>
        <end position="511"/>
    </location>
</feature>
<dbReference type="Pfam" id="PF00067">
    <property type="entry name" value="p450"/>
    <property type="match status" value="1"/>
</dbReference>
<protein>
    <submittedName>
        <fullName evidence="6">Cytochrome P450 71A1</fullName>
    </submittedName>
</protein>
<evidence type="ECO:0000256" key="2">
    <source>
        <dbReference type="ARBA" id="ARBA00022723"/>
    </source>
</evidence>
<dbReference type="Proteomes" id="UP000233837">
    <property type="component" value="Unassembled WGS sequence"/>
</dbReference>
<dbReference type="AlphaFoldDB" id="A0A2I0WEN9"/>
<feature type="transmembrane region" description="Helical" evidence="5">
    <location>
        <begin position="412"/>
        <end position="431"/>
    </location>
</feature>
<dbReference type="STRING" id="906689.A0A2I0WEN9"/>
<dbReference type="GO" id="GO:0016705">
    <property type="term" value="F:oxidoreductase activity, acting on paired donors, with incorporation or reduction of molecular oxygen"/>
    <property type="evidence" value="ECO:0007669"/>
    <property type="project" value="InterPro"/>
</dbReference>
<evidence type="ECO:0000256" key="5">
    <source>
        <dbReference type="SAM" id="Phobius"/>
    </source>
</evidence>
<dbReference type="PANTHER" id="PTHR47955">
    <property type="entry name" value="CYTOCHROME P450 FAMILY 71 PROTEIN"/>
    <property type="match status" value="1"/>
</dbReference>
<feature type="transmembrane region" description="Helical" evidence="5">
    <location>
        <begin position="467"/>
        <end position="485"/>
    </location>
</feature>
<dbReference type="EMBL" id="KZ502691">
    <property type="protein sequence ID" value="PKU74115.1"/>
    <property type="molecule type" value="Genomic_DNA"/>
</dbReference>
<organism evidence="6 7">
    <name type="scientific">Dendrobium catenatum</name>
    <dbReference type="NCBI Taxonomy" id="906689"/>
    <lineage>
        <taxon>Eukaryota</taxon>
        <taxon>Viridiplantae</taxon>
        <taxon>Streptophyta</taxon>
        <taxon>Embryophyta</taxon>
        <taxon>Tracheophyta</taxon>
        <taxon>Spermatophyta</taxon>
        <taxon>Magnoliopsida</taxon>
        <taxon>Liliopsida</taxon>
        <taxon>Asparagales</taxon>
        <taxon>Orchidaceae</taxon>
        <taxon>Epidendroideae</taxon>
        <taxon>Malaxideae</taxon>
        <taxon>Dendrobiinae</taxon>
        <taxon>Dendrobium</taxon>
    </lineage>
</organism>
<reference evidence="6 7" key="2">
    <citation type="journal article" date="2017" name="Nature">
        <title>The Apostasia genome and the evolution of orchids.</title>
        <authorList>
            <person name="Zhang G.Q."/>
            <person name="Liu K.W."/>
            <person name="Li Z."/>
            <person name="Lohaus R."/>
            <person name="Hsiao Y.Y."/>
            <person name="Niu S.C."/>
            <person name="Wang J.Y."/>
            <person name="Lin Y.C."/>
            <person name="Xu Q."/>
            <person name="Chen L.J."/>
            <person name="Yoshida K."/>
            <person name="Fujiwara S."/>
            <person name="Wang Z.W."/>
            <person name="Zhang Y.Q."/>
            <person name="Mitsuda N."/>
            <person name="Wang M."/>
            <person name="Liu G.H."/>
            <person name="Pecoraro L."/>
            <person name="Huang H.X."/>
            <person name="Xiao X.J."/>
            <person name="Lin M."/>
            <person name="Wu X.Y."/>
            <person name="Wu W.L."/>
            <person name="Chen Y.Y."/>
            <person name="Chang S.B."/>
            <person name="Sakamoto S."/>
            <person name="Ohme-Takagi M."/>
            <person name="Yagi M."/>
            <person name="Zeng S.J."/>
            <person name="Shen C.Y."/>
            <person name="Yeh C.M."/>
            <person name="Luo Y.B."/>
            <person name="Tsai W.C."/>
            <person name="Van de Peer Y."/>
            <person name="Liu Z.J."/>
        </authorList>
    </citation>
    <scope>NUCLEOTIDE SEQUENCE [LARGE SCALE GENOMIC DNA]</scope>
    <source>
        <tissue evidence="6">The whole plant</tissue>
    </source>
</reference>
<accession>A0A2I0WEN9</accession>
<keyword evidence="3 4" id="KW-0408">Iron</keyword>
<keyword evidence="7" id="KW-1185">Reference proteome</keyword>
<name>A0A2I0WEN9_9ASPA</name>
<evidence type="ECO:0000313" key="7">
    <source>
        <dbReference type="Proteomes" id="UP000233837"/>
    </source>
</evidence>
<dbReference type="GO" id="GO:0004497">
    <property type="term" value="F:monooxygenase activity"/>
    <property type="evidence" value="ECO:0007669"/>
    <property type="project" value="InterPro"/>
</dbReference>
<dbReference type="Gene3D" id="1.10.630.10">
    <property type="entry name" value="Cytochrome P450"/>
    <property type="match status" value="1"/>
</dbReference>
<keyword evidence="5" id="KW-1133">Transmembrane helix</keyword>
<feature type="transmembrane region" description="Helical" evidence="5">
    <location>
        <begin position="437"/>
        <end position="455"/>
    </location>
</feature>
<keyword evidence="2 4" id="KW-0479">Metal-binding</keyword>
<dbReference type="FunFam" id="1.10.630.10:FF:000011">
    <property type="entry name" value="Cytochrome P450 83B1"/>
    <property type="match status" value="1"/>
</dbReference>
<dbReference type="GO" id="GO:0005506">
    <property type="term" value="F:iron ion binding"/>
    <property type="evidence" value="ECO:0007669"/>
    <property type="project" value="InterPro"/>
</dbReference>
<proteinExistence type="inferred from homology"/>
<gene>
    <name evidence="6" type="primary">CYP71A1</name>
    <name evidence="6" type="ORF">MA16_Dca026376</name>
</gene>
<dbReference type="PRINTS" id="PR00463">
    <property type="entry name" value="EP450I"/>
</dbReference>
<dbReference type="InterPro" id="IPR036396">
    <property type="entry name" value="Cyt_P450_sf"/>
</dbReference>